<comment type="caution">
    <text evidence="2">The sequence shown here is derived from an EMBL/GenBank/DDBJ whole genome shotgun (WGS) entry which is preliminary data.</text>
</comment>
<keyword evidence="3" id="KW-1185">Reference proteome</keyword>
<feature type="compositionally biased region" description="Acidic residues" evidence="1">
    <location>
        <begin position="154"/>
        <end position="170"/>
    </location>
</feature>
<sequence>MQTALEDLDSKKAALLAAVSDYRKLLTRYHAKLNWVQLLAGLLTSTPPRYDQQQEGHPQDELHRALHAYWRAMYELGWQVDWPGLLGAATGDYCSPYNFGNRLPHAPPAEIEQPADEDTSSGTNDSSVQEIMQEDGRKDVADERGPCHTLENGGEGDDDDGDDDKEDNDEMPPPRGSVSPHTA</sequence>
<organism evidence="2 3">
    <name type="scientific">Tilletia horrida</name>
    <dbReference type="NCBI Taxonomy" id="155126"/>
    <lineage>
        <taxon>Eukaryota</taxon>
        <taxon>Fungi</taxon>
        <taxon>Dikarya</taxon>
        <taxon>Basidiomycota</taxon>
        <taxon>Ustilaginomycotina</taxon>
        <taxon>Exobasidiomycetes</taxon>
        <taxon>Tilletiales</taxon>
        <taxon>Tilletiaceae</taxon>
        <taxon>Tilletia</taxon>
    </lineage>
</organism>
<dbReference type="Proteomes" id="UP001176521">
    <property type="component" value="Unassembled WGS sequence"/>
</dbReference>
<evidence type="ECO:0000313" key="3">
    <source>
        <dbReference type="Proteomes" id="UP001176521"/>
    </source>
</evidence>
<proteinExistence type="predicted"/>
<feature type="compositionally biased region" description="Basic and acidic residues" evidence="1">
    <location>
        <begin position="134"/>
        <end position="146"/>
    </location>
</feature>
<feature type="compositionally biased region" description="Polar residues" evidence="1">
    <location>
        <begin position="120"/>
        <end position="130"/>
    </location>
</feature>
<accession>A0AAN6G8L3</accession>
<reference evidence="2" key="1">
    <citation type="journal article" date="2023" name="PhytoFront">
        <title>Draft Genome Resources of Seven Strains of Tilletia horrida, Causal Agent of Kernel Smut of Rice.</title>
        <authorList>
            <person name="Khanal S."/>
            <person name="Antony Babu S."/>
            <person name="Zhou X.G."/>
        </authorList>
    </citation>
    <scope>NUCLEOTIDE SEQUENCE</scope>
    <source>
        <strain evidence="2">TX3</strain>
    </source>
</reference>
<evidence type="ECO:0000256" key="1">
    <source>
        <dbReference type="SAM" id="MobiDB-lite"/>
    </source>
</evidence>
<feature type="region of interest" description="Disordered" evidence="1">
    <location>
        <begin position="104"/>
        <end position="183"/>
    </location>
</feature>
<evidence type="ECO:0000313" key="2">
    <source>
        <dbReference type="EMBL" id="KAK0527778.1"/>
    </source>
</evidence>
<gene>
    <name evidence="2" type="ORF">OC842_004754</name>
</gene>
<dbReference type="AlphaFoldDB" id="A0AAN6G8L3"/>
<name>A0AAN6G8L3_9BASI</name>
<protein>
    <submittedName>
        <fullName evidence="2">Uncharacterized protein</fullName>
    </submittedName>
</protein>
<dbReference type="EMBL" id="JAPDMQ010000297">
    <property type="protein sequence ID" value="KAK0527778.1"/>
    <property type="molecule type" value="Genomic_DNA"/>
</dbReference>